<dbReference type="SUPFAM" id="SSF48452">
    <property type="entry name" value="TPR-like"/>
    <property type="match status" value="1"/>
</dbReference>
<dbReference type="AlphaFoldDB" id="A0A6G1VM46"/>
<dbReference type="Gene3D" id="1.25.40.390">
    <property type="match status" value="1"/>
</dbReference>
<keyword evidence="3" id="KW-0732">Signal</keyword>
<dbReference type="OrthoDB" id="5694214at2"/>
<evidence type="ECO:0000256" key="2">
    <source>
        <dbReference type="ARBA" id="ARBA00006275"/>
    </source>
</evidence>
<evidence type="ECO:0000313" key="8">
    <source>
        <dbReference type="Proteomes" id="UP000477980"/>
    </source>
</evidence>
<evidence type="ECO:0000256" key="5">
    <source>
        <dbReference type="ARBA" id="ARBA00023237"/>
    </source>
</evidence>
<evidence type="ECO:0000256" key="3">
    <source>
        <dbReference type="ARBA" id="ARBA00022729"/>
    </source>
</evidence>
<evidence type="ECO:0000259" key="6">
    <source>
        <dbReference type="Pfam" id="PF07980"/>
    </source>
</evidence>
<comment type="caution">
    <text evidence="7">The sequence shown here is derived from an EMBL/GenBank/DDBJ whole genome shotgun (WGS) entry which is preliminary data.</text>
</comment>
<keyword evidence="4" id="KW-0472">Membrane</keyword>
<dbReference type="EMBL" id="VZAH01000043">
    <property type="protein sequence ID" value="MQP13624.1"/>
    <property type="molecule type" value="Genomic_DNA"/>
</dbReference>
<keyword evidence="5" id="KW-0998">Cell outer membrane</keyword>
<comment type="similarity">
    <text evidence="2">Belongs to the SusD family.</text>
</comment>
<dbReference type="Proteomes" id="UP000477980">
    <property type="component" value="Unassembled WGS sequence"/>
</dbReference>
<dbReference type="InterPro" id="IPR012944">
    <property type="entry name" value="SusD_RagB_dom"/>
</dbReference>
<protein>
    <submittedName>
        <fullName evidence="7">RagB/SusD family nutrient uptake outer membrane protein</fullName>
    </submittedName>
</protein>
<dbReference type="GO" id="GO:0009279">
    <property type="term" value="C:cell outer membrane"/>
    <property type="evidence" value="ECO:0007669"/>
    <property type="project" value="UniProtKB-SubCell"/>
</dbReference>
<reference evidence="7 8" key="1">
    <citation type="submission" date="2019-09" db="EMBL/GenBank/DDBJ databases">
        <title>Distinct polysaccharide growth profiles of human intestinal Prevotella copri isolates.</title>
        <authorList>
            <person name="Fehlner-Peach H."/>
            <person name="Magnabosco C."/>
            <person name="Raghavan V."/>
            <person name="Scher J.U."/>
            <person name="Tett A."/>
            <person name="Cox L.M."/>
            <person name="Gottsegen C."/>
            <person name="Watters A."/>
            <person name="Wiltshire- Gordon J.D."/>
            <person name="Segata N."/>
            <person name="Bonneau R."/>
            <person name="Littman D.R."/>
        </authorList>
    </citation>
    <scope>NUCLEOTIDE SEQUENCE [LARGE SCALE GENOMIC DNA]</scope>
    <source>
        <strain evidence="8">iAA917</strain>
    </source>
</reference>
<evidence type="ECO:0000256" key="4">
    <source>
        <dbReference type="ARBA" id="ARBA00023136"/>
    </source>
</evidence>
<dbReference type="InterPro" id="IPR011990">
    <property type="entry name" value="TPR-like_helical_dom_sf"/>
</dbReference>
<feature type="non-terminal residue" evidence="7">
    <location>
        <position position="1"/>
    </location>
</feature>
<gene>
    <name evidence="7" type="ORF">F7D25_04180</name>
</gene>
<evidence type="ECO:0000256" key="1">
    <source>
        <dbReference type="ARBA" id="ARBA00004442"/>
    </source>
</evidence>
<proteinExistence type="inferred from homology"/>
<accession>A0A6G1VM46</accession>
<feature type="domain" description="RagB/SusD" evidence="6">
    <location>
        <begin position="9"/>
        <end position="239"/>
    </location>
</feature>
<sequence length="259" mass="30647">HPDVEFLCKDNKKKQYTMEDIKYNVKSSSWHGKNLMKSYVNETGETVTLCSDSIRAWFGWPHYKTWLESPQDNGVSDNNYQGGFGDMYCYRLAETYLLRAEAKYYLGDPTAVDDVNILRKRAHCSQLYDKVDIDDIADERARELYLEEWRFTELNRISYCLALSGKPDKTGTVYDKDKLYENSFWWHRICDYNNYYNKNPEVQIKGRKYTMGKHNYNWPIPQTAIDANRNAKLYQNYGYDGYDASVDVWKTWEEAVADE</sequence>
<organism evidence="7 8">
    <name type="scientific">Segatella copri</name>
    <dbReference type="NCBI Taxonomy" id="165179"/>
    <lineage>
        <taxon>Bacteria</taxon>
        <taxon>Pseudomonadati</taxon>
        <taxon>Bacteroidota</taxon>
        <taxon>Bacteroidia</taxon>
        <taxon>Bacteroidales</taxon>
        <taxon>Prevotellaceae</taxon>
        <taxon>Segatella</taxon>
    </lineage>
</organism>
<comment type="subcellular location">
    <subcellularLocation>
        <location evidence="1">Cell outer membrane</location>
    </subcellularLocation>
</comment>
<dbReference type="Pfam" id="PF07980">
    <property type="entry name" value="SusD_RagB"/>
    <property type="match status" value="1"/>
</dbReference>
<evidence type="ECO:0000313" key="7">
    <source>
        <dbReference type="EMBL" id="MQP13624.1"/>
    </source>
</evidence>
<name>A0A6G1VM46_9BACT</name>